<dbReference type="GO" id="GO:0016020">
    <property type="term" value="C:membrane"/>
    <property type="evidence" value="ECO:0007669"/>
    <property type="project" value="UniProtKB-SubCell"/>
</dbReference>
<evidence type="ECO:0000256" key="11">
    <source>
        <dbReference type="SAM" id="Phobius"/>
    </source>
</evidence>
<evidence type="ECO:0000256" key="9">
    <source>
        <dbReference type="ARBA" id="ARBA00023286"/>
    </source>
</evidence>
<evidence type="ECO:0000313" key="14">
    <source>
        <dbReference type="Proteomes" id="UP001295423"/>
    </source>
</evidence>
<dbReference type="AlphaFoldDB" id="A0AAD2PU08"/>
<organism evidence="13 14">
    <name type="scientific">Cylindrotheca closterium</name>
    <dbReference type="NCBI Taxonomy" id="2856"/>
    <lineage>
        <taxon>Eukaryota</taxon>
        <taxon>Sar</taxon>
        <taxon>Stramenopiles</taxon>
        <taxon>Ochrophyta</taxon>
        <taxon>Bacillariophyta</taxon>
        <taxon>Bacillariophyceae</taxon>
        <taxon>Bacillariophycidae</taxon>
        <taxon>Bacillariales</taxon>
        <taxon>Bacillariaceae</taxon>
        <taxon>Cylindrotheca</taxon>
    </lineage>
</organism>
<dbReference type="PANTHER" id="PTHR18966">
    <property type="entry name" value="IONOTROPIC GLUTAMATE RECEPTOR"/>
    <property type="match status" value="1"/>
</dbReference>
<comment type="subcellular location">
    <subcellularLocation>
        <location evidence="1">Membrane</location>
        <topology evidence="1">Multi-pass membrane protein</topology>
    </subcellularLocation>
</comment>
<evidence type="ECO:0000256" key="1">
    <source>
        <dbReference type="ARBA" id="ARBA00004141"/>
    </source>
</evidence>
<dbReference type="InterPro" id="IPR001320">
    <property type="entry name" value="Iontro_rcpt_C"/>
</dbReference>
<evidence type="ECO:0000313" key="13">
    <source>
        <dbReference type="EMBL" id="CAJ1947335.1"/>
    </source>
</evidence>
<keyword evidence="8" id="KW-0325">Glycoprotein</keyword>
<keyword evidence="5" id="KW-0406">Ion transport</keyword>
<feature type="transmembrane region" description="Helical" evidence="11">
    <location>
        <begin position="479"/>
        <end position="499"/>
    </location>
</feature>
<comment type="caution">
    <text evidence="13">The sequence shown here is derived from an EMBL/GenBank/DDBJ whole genome shotgun (WGS) entry which is preliminary data.</text>
</comment>
<evidence type="ECO:0000256" key="7">
    <source>
        <dbReference type="ARBA" id="ARBA00023170"/>
    </source>
</evidence>
<dbReference type="SUPFAM" id="SSF53850">
    <property type="entry name" value="Periplasmic binding protein-like II"/>
    <property type="match status" value="1"/>
</dbReference>
<reference evidence="13" key="1">
    <citation type="submission" date="2023-08" db="EMBL/GenBank/DDBJ databases">
        <authorList>
            <person name="Audoor S."/>
            <person name="Bilcke G."/>
        </authorList>
    </citation>
    <scope>NUCLEOTIDE SEQUENCE</scope>
</reference>
<accession>A0AAD2PU08</accession>
<evidence type="ECO:0000259" key="12">
    <source>
        <dbReference type="Pfam" id="PF00060"/>
    </source>
</evidence>
<keyword evidence="7" id="KW-0675">Receptor</keyword>
<keyword evidence="6 11" id="KW-0472">Membrane</keyword>
<feature type="transmembrane region" description="Helical" evidence="11">
    <location>
        <begin position="229"/>
        <end position="254"/>
    </location>
</feature>
<sequence>MSPEADYRQNVCDRYRAFQNETVELKDALRGMKLNVLMGAYNGSYFNYDNEHGINAAYSGIAASLMDELARRAGFTWRSSFGIFTDPRGAAFNETWTDVLAWGVESYDLNVDWWASNVERLNLGVAYTKPWYDSSVILVGKEEPEEIIDNTIEWNDFWNWTKPFTVEVWLTTFGTIILSGFVYMLLEWMNDEIDGRNTWRWFIDNLFLSAINATQAYEYGTPRSFPSKIYATSMALWALILTATYTANLASLLVDRRSPPLEIETLAEATVFAYPICTVAGTNADAYLQKYYPSARRQPTATLEDMYKGVNSGQCAFAVDVVQSWLANKDKRKYNPNCDLEWVGDGRIVTPNAAGFATKADAGFKCTGLVRDVINFHMEQMIEDGTVDKAWEFENRRYQNVDCDSFRPELLDELNAAEAAAGGAATRRRNLLSRQHDIIAASLPRRRRLKSSTKAAASSAVLEGAEAGQMELETMIGSFFIHWALMALAVLVALCKMVYQTWVFPSTTESKKPQTFDVENKNLHHALDTKKPHTVETNGGYLFSNNLMKGRLNEDLEVEFRDDGGLTDGMLTDSGLQHQIEELKYLFEKSEAVRVKENQNLQSKMDMMIQENQDLRSQLAIVIGQMQREDDLRVRHV</sequence>
<dbReference type="GO" id="GO:0015276">
    <property type="term" value="F:ligand-gated monoatomic ion channel activity"/>
    <property type="evidence" value="ECO:0007669"/>
    <property type="project" value="InterPro"/>
</dbReference>
<feature type="transmembrane region" description="Helical" evidence="11">
    <location>
        <begin position="168"/>
        <end position="186"/>
    </location>
</feature>
<proteinExistence type="predicted"/>
<gene>
    <name evidence="13" type="ORF">CYCCA115_LOCUS11095</name>
</gene>
<evidence type="ECO:0000256" key="5">
    <source>
        <dbReference type="ARBA" id="ARBA00023065"/>
    </source>
</evidence>
<dbReference type="InterPro" id="IPR015683">
    <property type="entry name" value="Ionotropic_Glu_rcpt"/>
</dbReference>
<keyword evidence="3 11" id="KW-0812">Transmembrane</keyword>
<evidence type="ECO:0000256" key="10">
    <source>
        <dbReference type="ARBA" id="ARBA00023303"/>
    </source>
</evidence>
<evidence type="ECO:0000256" key="3">
    <source>
        <dbReference type="ARBA" id="ARBA00022692"/>
    </source>
</evidence>
<dbReference type="EMBL" id="CAKOGP040001725">
    <property type="protein sequence ID" value="CAJ1947335.1"/>
    <property type="molecule type" value="Genomic_DNA"/>
</dbReference>
<evidence type="ECO:0000256" key="6">
    <source>
        <dbReference type="ARBA" id="ARBA00023136"/>
    </source>
</evidence>
<keyword evidence="14" id="KW-1185">Reference proteome</keyword>
<dbReference type="Pfam" id="PF00060">
    <property type="entry name" value="Lig_chan"/>
    <property type="match status" value="1"/>
</dbReference>
<name>A0AAD2PU08_9STRA</name>
<evidence type="ECO:0000256" key="4">
    <source>
        <dbReference type="ARBA" id="ARBA00022989"/>
    </source>
</evidence>
<keyword evidence="9" id="KW-1071">Ligand-gated ion channel</keyword>
<feature type="domain" description="Ionotropic glutamate receptor C-terminal" evidence="12">
    <location>
        <begin position="166"/>
        <end position="341"/>
    </location>
</feature>
<protein>
    <recommendedName>
        <fullName evidence="12">Ionotropic glutamate receptor C-terminal domain-containing protein</fullName>
    </recommendedName>
</protein>
<keyword evidence="4 11" id="KW-1133">Transmembrane helix</keyword>
<dbReference type="Gene3D" id="1.10.287.70">
    <property type="match status" value="1"/>
</dbReference>
<keyword evidence="2" id="KW-0813">Transport</keyword>
<dbReference type="Proteomes" id="UP001295423">
    <property type="component" value="Unassembled WGS sequence"/>
</dbReference>
<evidence type="ECO:0000256" key="8">
    <source>
        <dbReference type="ARBA" id="ARBA00023180"/>
    </source>
</evidence>
<keyword evidence="10" id="KW-0407">Ion channel</keyword>
<evidence type="ECO:0000256" key="2">
    <source>
        <dbReference type="ARBA" id="ARBA00022448"/>
    </source>
</evidence>